<evidence type="ECO:0000313" key="2">
    <source>
        <dbReference type="Proteomes" id="UP000198956"/>
    </source>
</evidence>
<name>A0A1G8ADN3_ANETH</name>
<protein>
    <recommendedName>
        <fullName evidence="3">Antitoxin YezG</fullName>
    </recommendedName>
</protein>
<dbReference type="AlphaFoldDB" id="A0A1G8ADN3"/>
<dbReference type="Proteomes" id="UP000198956">
    <property type="component" value="Unassembled WGS sequence"/>
</dbReference>
<dbReference type="RefSeq" id="WP_091260501.1">
    <property type="nucleotide sequence ID" value="NZ_FNDE01000015.1"/>
</dbReference>
<dbReference type="InterPro" id="IPR036170">
    <property type="entry name" value="YezG-like_sf"/>
</dbReference>
<reference evidence="1 2" key="1">
    <citation type="submission" date="2016-10" db="EMBL/GenBank/DDBJ databases">
        <authorList>
            <person name="de Groot N.N."/>
        </authorList>
    </citation>
    <scope>NUCLEOTIDE SEQUENCE [LARGE SCALE GENOMIC DNA]</scope>
    <source>
        <strain evidence="1 2">L 420-91</strain>
    </source>
</reference>
<proteinExistence type="predicted"/>
<dbReference type="InterPro" id="IPR006728">
    <property type="entry name" value="YezG-like"/>
</dbReference>
<organism evidence="1 2">
    <name type="scientific">Aneurinibacillus thermoaerophilus</name>
    <dbReference type="NCBI Taxonomy" id="143495"/>
    <lineage>
        <taxon>Bacteria</taxon>
        <taxon>Bacillati</taxon>
        <taxon>Bacillota</taxon>
        <taxon>Bacilli</taxon>
        <taxon>Bacillales</taxon>
        <taxon>Paenibacillaceae</taxon>
        <taxon>Aneurinibacillus group</taxon>
        <taxon>Aneurinibacillus</taxon>
    </lineage>
</organism>
<dbReference type="Pfam" id="PF04634">
    <property type="entry name" value="YezG-like"/>
    <property type="match status" value="1"/>
</dbReference>
<dbReference type="EMBL" id="FNDE01000015">
    <property type="protein sequence ID" value="SDH18450.1"/>
    <property type="molecule type" value="Genomic_DNA"/>
</dbReference>
<sequence length="160" mass="19428">MDEIRLNSIYQKIAQTVIETIPEEWLKVFVYGEITEDVRTSFFYYYPDNNSIPTYSHDIPNLFGIDKEEYKKLWRQLLDGLEELWYEFKNNGQEPWTSITFIFDNKGDFKIDYDYEDLSDADDNERSIIWEHKYLGLIPKDEDDRLFLEEYLRSIEDKTE</sequence>
<accession>A0A1G8ADN3</accession>
<dbReference type="SUPFAM" id="SSF160424">
    <property type="entry name" value="BH3703-like"/>
    <property type="match status" value="1"/>
</dbReference>
<dbReference type="NCBIfam" id="TIGR01741">
    <property type="entry name" value="staph_tand_hypo"/>
    <property type="match status" value="1"/>
</dbReference>
<evidence type="ECO:0000313" key="1">
    <source>
        <dbReference type="EMBL" id="SDH18450.1"/>
    </source>
</evidence>
<dbReference type="OrthoDB" id="1633905at2"/>
<dbReference type="Gene3D" id="3.30.500.20">
    <property type="entry name" value="BH3703-like domains"/>
    <property type="match status" value="1"/>
</dbReference>
<gene>
    <name evidence="1" type="ORF">SAMN04489735_10158</name>
</gene>
<evidence type="ECO:0008006" key="3">
    <source>
        <dbReference type="Google" id="ProtNLM"/>
    </source>
</evidence>